<dbReference type="RefSeq" id="XP_729124.2">
    <property type="nucleotide sequence ID" value="XM_724031.2"/>
</dbReference>
<protein>
    <submittedName>
        <fullName evidence="5">Conserved oligomeric Golgi complex subunit 6, putative</fullName>
    </submittedName>
</protein>
<dbReference type="KEGG" id="pyo:PY17X_1333200"/>
<dbReference type="OMA" id="IIENMEY"/>
<dbReference type="Proteomes" id="UP000072904">
    <property type="component" value="Chromosome 13"/>
</dbReference>
<dbReference type="OrthoDB" id="382797at2759"/>
<feature type="region of interest" description="Disordered" evidence="2">
    <location>
        <begin position="446"/>
        <end position="502"/>
    </location>
</feature>
<dbReference type="EMBL" id="LM993667">
    <property type="protein sequence ID" value="VTZ80710.1"/>
    <property type="molecule type" value="Genomic_DNA"/>
</dbReference>
<dbReference type="AlphaFoldDB" id="A0A078KKV1"/>
<evidence type="ECO:0000313" key="6">
    <source>
        <dbReference type="Proteomes" id="UP000072874"/>
    </source>
</evidence>
<accession>A0A078KKV1</accession>
<evidence type="ECO:0000313" key="7">
    <source>
        <dbReference type="Proteomes" id="UP000072904"/>
    </source>
</evidence>
<dbReference type="EMBL" id="LK934641">
    <property type="protein sequence ID" value="CDU19952.1"/>
    <property type="molecule type" value="Genomic_DNA"/>
</dbReference>
<evidence type="ECO:0000256" key="2">
    <source>
        <dbReference type="SAM" id="MobiDB-lite"/>
    </source>
</evidence>
<keyword evidence="1" id="KW-0175">Coiled coil</keyword>
<evidence type="ECO:0000256" key="1">
    <source>
        <dbReference type="SAM" id="Coils"/>
    </source>
</evidence>
<dbReference type="PANTHER" id="PTHR21506:SF0">
    <property type="entry name" value="CONSERVED OLIGOMERIC GOLGI COMPLEX SUBUNIT 6"/>
    <property type="match status" value="1"/>
</dbReference>
<evidence type="ECO:0000259" key="3">
    <source>
        <dbReference type="Pfam" id="PF20653"/>
    </source>
</evidence>
<dbReference type="InterPro" id="IPR010490">
    <property type="entry name" value="COG6"/>
</dbReference>
<reference evidence="5" key="4">
    <citation type="submission" date="2019-05" db="EMBL/GenBank/DDBJ databases">
        <authorList>
            <consortium name="Pathogen Informatics"/>
        </authorList>
    </citation>
    <scope>NUCLEOTIDE SEQUENCE</scope>
    <source>
        <strain evidence="5">17X</strain>
    </source>
</reference>
<proteinExistence type="predicted"/>
<dbReference type="GO" id="GO:0017119">
    <property type="term" value="C:Golgi transport complex"/>
    <property type="evidence" value="ECO:0007669"/>
    <property type="project" value="InterPro"/>
</dbReference>
<dbReference type="VEuPathDB" id="PlasmoDB:Py17XNL_001303190"/>
<feature type="coiled-coil region" evidence="1">
    <location>
        <begin position="549"/>
        <end position="583"/>
    </location>
</feature>
<dbReference type="VEuPathDB" id="PlasmoDB:PY01372"/>
<gene>
    <name evidence="5" type="ORF">PY17X_1333200</name>
    <name evidence="4" type="ORF">PYYM_1330200</name>
</gene>
<dbReference type="InterPro" id="IPR048369">
    <property type="entry name" value="COG6_C"/>
</dbReference>
<dbReference type="VEuPathDB" id="PlasmoDB:PY17X_1333200"/>
<sequence length="816" mass="98172">MNIKINKDLDFDVSYDTYKEEFENLKNYKSSFNKYDVLYNDIDIESTELKEYKDRIQMISDNSFTLFEDVKTKLENFNKLNEEKENIISQCSEMTKGIVDEISKLKAKKFNIQKKEIICERILEEYSLSPLCYNNLTDIKISLNMEFFEHLKQFEYTKESITKLLNENSSDKLDKFYSKHYNKILNKACKKICLHVIREDNKLYITNTNFIDLLLFPNNEEHENKKNMIKNHMDNFSPLTKLCYKIIAENIEYFNICLNNFVHLKKKLLTKKYNYLISNKDKLYLSTSHEVVDIKYDSLQNFKYFFSVVYYLITLEDIFFRILLLFNFDNKNDTFLYISAHIENMHNNLYNISDTLFVLYKQFIEANINICPKSYQFYYKLFHILDVFIFKLKQFQNSYDGDKEIRKLISKYSIETFKYNININYDENNHMDTSNLRTRNSYLYSASDKTSHHNKMNKNTNENDYYIDPLNQNSTIKPQDTKHENENDSDTNKRENAEKGDNNYHLEYDEENDEVSSSFIKNNEVDDNLTTKDVKEKNESNTTDVKKNNSEIINKLNEKKNSLEKYNCKILNYTQKIQKKIENEFIALWQQDVVTFYLNNIKQIESNYFDNARIYIKKILNSLNDLYSIYKNSVLFNTYNKDQNFQNVLDITINPLINNSLKYKNQSGEYDYHIFIINIFIFIQENIKSFEGSTKYCDLLTIIINEQKEKILHFEKDNLIRYLKMDKINKKTKPNNLEETKSIINNFYKFVFSENFNNFNIINQIESNEFKDNLKLEIFRHLYKEYENIYEIYLNDGILIYTPNQINEVFLKKYDP</sequence>
<dbReference type="Proteomes" id="UP000072874">
    <property type="component" value="Chromosome 13"/>
</dbReference>
<dbReference type="PANTHER" id="PTHR21506">
    <property type="entry name" value="COMPONENT OF OLIGOMERIC GOLGI COMPLEX 6"/>
    <property type="match status" value="1"/>
</dbReference>
<evidence type="ECO:0000313" key="5">
    <source>
        <dbReference type="EMBL" id="VTZ80710.1"/>
    </source>
</evidence>
<evidence type="ECO:0000313" key="4">
    <source>
        <dbReference type="EMBL" id="CDU19952.1"/>
    </source>
</evidence>
<dbReference type="Pfam" id="PF20653">
    <property type="entry name" value="COG6_C"/>
    <property type="match status" value="1"/>
</dbReference>
<name>A0A078KKV1_PLAYE</name>
<reference evidence="6 7" key="1">
    <citation type="journal article" date="2014" name="BMC Biol.">
        <title>A comprehensive evaluation of rodent malaria parasite genomes and gene expression.</title>
        <authorList>
            <person name="Otto T.D."/>
            <person name="Bohme U."/>
            <person name="Jackson A.P."/>
            <person name="Hunt M."/>
            <person name="Franke-Fayard B."/>
            <person name="Hoeijmakers W.A."/>
            <person name="Religa A.A."/>
            <person name="Robertson L."/>
            <person name="Sanders M."/>
            <person name="Ogun S.A."/>
            <person name="Cunningham D."/>
            <person name="Erhart A."/>
            <person name="Billker O."/>
            <person name="Khan S.M."/>
            <person name="Stunnenberg H.G."/>
            <person name="Langhorne J."/>
            <person name="Holder A.A."/>
            <person name="Waters A.P."/>
            <person name="Newbold C.I."/>
            <person name="Pain A."/>
            <person name="Berriman M."/>
            <person name="Janse C.J."/>
        </authorList>
    </citation>
    <scope>NUCLEOTIDE SEQUENCE [LARGE SCALE GENOMIC DNA]</scope>
    <source>
        <strain evidence="5 6">17X</strain>
        <strain evidence="4 7">YM</strain>
    </source>
</reference>
<reference evidence="5" key="2">
    <citation type="submission" date="2014-05" db="EMBL/GenBank/DDBJ databases">
        <authorList>
            <person name="Aslett M.A."/>
            <person name="De Silva N."/>
        </authorList>
    </citation>
    <scope>NUCLEOTIDE SEQUENCE</scope>
    <source>
        <strain evidence="5">17X</strain>
    </source>
</reference>
<organism evidence="5 6">
    <name type="scientific">Plasmodium yoelii</name>
    <dbReference type="NCBI Taxonomy" id="5861"/>
    <lineage>
        <taxon>Eukaryota</taxon>
        <taxon>Sar</taxon>
        <taxon>Alveolata</taxon>
        <taxon>Apicomplexa</taxon>
        <taxon>Aconoidasida</taxon>
        <taxon>Haemosporida</taxon>
        <taxon>Plasmodiidae</taxon>
        <taxon>Plasmodium</taxon>
        <taxon>Plasmodium (Vinckeia)</taxon>
    </lineage>
</organism>
<dbReference type="GeneID" id="3801677"/>
<reference evidence="4" key="3">
    <citation type="submission" date="2014-05" db="EMBL/GenBank/DDBJ databases">
        <authorList>
            <person name="Aslett A.Martin."/>
            <person name="De Silva Nishadi"/>
        </authorList>
    </citation>
    <scope>NUCLEOTIDE SEQUENCE</scope>
    <source>
        <strain evidence="4">YM</strain>
    </source>
</reference>
<dbReference type="GO" id="GO:0006891">
    <property type="term" value="P:intra-Golgi vesicle-mediated transport"/>
    <property type="evidence" value="ECO:0007669"/>
    <property type="project" value="InterPro"/>
</dbReference>
<dbReference type="VEuPathDB" id="PlasmoDB:PYYM_1330200"/>
<feature type="domain" description="Conserved Oligomeric Golgi complex subunit 6 C-terminal" evidence="3">
    <location>
        <begin position="615"/>
        <end position="806"/>
    </location>
</feature>
<feature type="compositionally biased region" description="Basic and acidic residues" evidence="2">
    <location>
        <begin position="479"/>
        <end position="502"/>
    </location>
</feature>